<feature type="region of interest" description="Disordered" evidence="5">
    <location>
        <begin position="226"/>
        <end position="262"/>
    </location>
</feature>
<feature type="transmembrane region" description="Helical" evidence="6">
    <location>
        <begin position="771"/>
        <end position="789"/>
    </location>
</feature>
<feature type="transmembrane region" description="Helical" evidence="6">
    <location>
        <begin position="602"/>
        <end position="622"/>
    </location>
</feature>
<feature type="transmembrane region" description="Helical" evidence="6">
    <location>
        <begin position="397"/>
        <end position="415"/>
    </location>
</feature>
<evidence type="ECO:0000256" key="2">
    <source>
        <dbReference type="ARBA" id="ARBA00022692"/>
    </source>
</evidence>
<keyword evidence="3 6" id="KW-1133">Transmembrane helix</keyword>
<feature type="transmembrane region" description="Helical" evidence="6">
    <location>
        <begin position="367"/>
        <end position="385"/>
    </location>
</feature>
<keyword evidence="4 6" id="KW-0472">Membrane</keyword>
<dbReference type="GO" id="GO:0022857">
    <property type="term" value="F:transmembrane transporter activity"/>
    <property type="evidence" value="ECO:0007669"/>
    <property type="project" value="InterPro"/>
</dbReference>
<feature type="region of interest" description="Disordered" evidence="5">
    <location>
        <begin position="1"/>
        <end position="21"/>
    </location>
</feature>
<dbReference type="PANTHER" id="PTHR42718:SF1">
    <property type="entry name" value="LOW AFFINITY AMMONIUM TRANSPORTER"/>
    <property type="match status" value="1"/>
</dbReference>
<feature type="transmembrane region" description="Helical" evidence="6">
    <location>
        <begin position="328"/>
        <end position="355"/>
    </location>
</feature>
<dbReference type="Gene3D" id="1.20.1250.20">
    <property type="entry name" value="MFS general substrate transporter like domains"/>
    <property type="match status" value="2"/>
</dbReference>
<dbReference type="InterPro" id="IPR036259">
    <property type="entry name" value="MFS_trans_sf"/>
</dbReference>
<evidence type="ECO:0000313" key="9">
    <source>
        <dbReference type="Proteomes" id="UP000094444"/>
    </source>
</evidence>
<feature type="region of interest" description="Disordered" evidence="5">
    <location>
        <begin position="52"/>
        <end position="85"/>
    </location>
</feature>
<evidence type="ECO:0000313" key="8">
    <source>
        <dbReference type="EMBL" id="POS80924.1"/>
    </source>
</evidence>
<dbReference type="SUPFAM" id="SSF103473">
    <property type="entry name" value="MFS general substrate transporter"/>
    <property type="match status" value="1"/>
</dbReference>
<proteinExistence type="predicted"/>
<dbReference type="OrthoDB" id="2428527at2759"/>
<feature type="transmembrane region" description="Helical" evidence="6">
    <location>
        <begin position="691"/>
        <end position="717"/>
    </location>
</feature>
<keyword evidence="9" id="KW-1185">Reference proteome</keyword>
<accession>A0A2P5IEJ3</accession>
<evidence type="ECO:0000256" key="5">
    <source>
        <dbReference type="SAM" id="MobiDB-lite"/>
    </source>
</evidence>
<protein>
    <submittedName>
        <fullName evidence="8">Aminotriazole resistance protein</fullName>
    </submittedName>
</protein>
<feature type="transmembrane region" description="Helical" evidence="6">
    <location>
        <begin position="729"/>
        <end position="751"/>
    </location>
</feature>
<feature type="transmembrane region" description="Helical" evidence="6">
    <location>
        <begin position="535"/>
        <end position="552"/>
    </location>
</feature>
<evidence type="ECO:0000256" key="3">
    <source>
        <dbReference type="ARBA" id="ARBA00022989"/>
    </source>
</evidence>
<comment type="caution">
    <text evidence="8">The sequence shown here is derived from an EMBL/GenBank/DDBJ whole genome shotgun (WGS) entry which is preliminary data.</text>
</comment>
<dbReference type="Proteomes" id="UP000094444">
    <property type="component" value="Unassembled WGS sequence"/>
</dbReference>
<sequence length="806" mass="86617">MEDSSPEGQRPGSIMPHDQNMQEGLRMATEAMQAAADAMTAASASFQRQTMMQEELVSRRTTWLSRRQAEDDQDEYEGTRPASPSRERVISVYQLAAALAREGFTTPEQEFSSRFLAETTPPASHDRRVPGILPAPPRLSSQPSRLSTATRQTSHENMRGSSRRTKLSEGSALFNKSSGAAATRVPSQAFHKPEPSWLAESVYGDQYSHAPEYDERHGPRSIFSQDAEHSEGISAARWPLTTPQPEMGHGGTRHVRDSHGYSTSPVIRIGRHTYIRTNTGDFGLSPADQHSQDWRPSGQSSQAIMSPPGPPAKVPRKRPYGFSAAREILFLVVVILAQVLTLSGLAQALIPQHIIGASFPDTNPGSLAWYSAAFGLTSGSFVLPSGRLGDIFGHKKLFIIGYVWLGLWELAGGFSEYVQRHGSGSGTVFFIFCRAMQGVGTALLVPNAQAMVGRGYPPGPSKNIVMSMFGAAAPLGFVAGGAMASMFAQLVSWPWAFWTMAAVCIGLAGVSVLILPPAMATTRNTDVSLWKQIDGPGICLGVSGLVLFNFSFNQAPIVSWGTPYTYFTLVIGVLLLGGFIYVELHASHPLVPIRSMTPAMNFVLGCTGAGWASFSIWVYYALSVMEQLRGYSPLRASAALAPCPVTGLIASILAGFLLIKKVKPYIVLMMSMWAFTAGGLLWCLAPVGQTYWLNSFIGILIIPFGMDMSNPAASILLSNSMAKEHQGTAASLVITTVNYSISLALGIAGSVELAARGDRNDVLAGFRGAQYLGLGFGVLGLLVAAVFTLRSRIQAKQTPETVAKAG</sequence>
<feature type="transmembrane region" description="Helical" evidence="6">
    <location>
        <begin position="665"/>
        <end position="685"/>
    </location>
</feature>
<dbReference type="GO" id="GO:0016020">
    <property type="term" value="C:membrane"/>
    <property type="evidence" value="ECO:0007669"/>
    <property type="project" value="UniProtKB-SubCell"/>
</dbReference>
<organism evidence="8 9">
    <name type="scientific">Diaporthe helianthi</name>
    <dbReference type="NCBI Taxonomy" id="158607"/>
    <lineage>
        <taxon>Eukaryota</taxon>
        <taxon>Fungi</taxon>
        <taxon>Dikarya</taxon>
        <taxon>Ascomycota</taxon>
        <taxon>Pezizomycotina</taxon>
        <taxon>Sordariomycetes</taxon>
        <taxon>Sordariomycetidae</taxon>
        <taxon>Diaporthales</taxon>
        <taxon>Diaporthaceae</taxon>
        <taxon>Diaporthe</taxon>
    </lineage>
</organism>
<evidence type="ECO:0000256" key="6">
    <source>
        <dbReference type="SAM" id="Phobius"/>
    </source>
</evidence>
<dbReference type="EMBL" id="MAVT02000027">
    <property type="protein sequence ID" value="POS80924.1"/>
    <property type="molecule type" value="Genomic_DNA"/>
</dbReference>
<keyword evidence="2 6" id="KW-0812">Transmembrane</keyword>
<dbReference type="PROSITE" id="PS50850">
    <property type="entry name" value="MFS"/>
    <property type="match status" value="1"/>
</dbReference>
<feature type="transmembrane region" description="Helical" evidence="6">
    <location>
        <begin position="564"/>
        <end position="582"/>
    </location>
</feature>
<feature type="compositionally biased region" description="Low complexity" evidence="5">
    <location>
        <begin position="138"/>
        <end position="147"/>
    </location>
</feature>
<dbReference type="InterPro" id="IPR011701">
    <property type="entry name" value="MFS"/>
</dbReference>
<reference evidence="8" key="1">
    <citation type="submission" date="2017-09" db="EMBL/GenBank/DDBJ databases">
        <title>Polyketide synthases of a Diaporthe helianthi virulent isolate.</title>
        <authorList>
            <person name="Baroncelli R."/>
        </authorList>
    </citation>
    <scope>NUCLEOTIDE SEQUENCE [LARGE SCALE GENOMIC DNA]</scope>
    <source>
        <strain evidence="8">7/96</strain>
    </source>
</reference>
<feature type="region of interest" description="Disordered" evidence="5">
    <location>
        <begin position="118"/>
        <end position="170"/>
    </location>
</feature>
<evidence type="ECO:0000259" key="7">
    <source>
        <dbReference type="PROSITE" id="PS50850"/>
    </source>
</evidence>
<dbReference type="Pfam" id="PF07690">
    <property type="entry name" value="MFS_1"/>
    <property type="match status" value="1"/>
</dbReference>
<dbReference type="PANTHER" id="PTHR42718">
    <property type="entry name" value="MAJOR FACILITATOR SUPERFAMILY MULTIDRUG TRANSPORTER MFSC"/>
    <property type="match status" value="1"/>
</dbReference>
<feature type="transmembrane region" description="Helical" evidence="6">
    <location>
        <begin position="634"/>
        <end position="658"/>
    </location>
</feature>
<dbReference type="InterPro" id="IPR020846">
    <property type="entry name" value="MFS_dom"/>
</dbReference>
<evidence type="ECO:0000256" key="4">
    <source>
        <dbReference type="ARBA" id="ARBA00023136"/>
    </source>
</evidence>
<dbReference type="InParanoid" id="A0A2P5IEJ3"/>
<feature type="transmembrane region" description="Helical" evidence="6">
    <location>
        <begin position="495"/>
        <end position="515"/>
    </location>
</feature>
<comment type="subcellular location">
    <subcellularLocation>
        <location evidence="1">Membrane</location>
        <topology evidence="1">Multi-pass membrane protein</topology>
    </subcellularLocation>
</comment>
<feature type="transmembrane region" description="Helical" evidence="6">
    <location>
        <begin position="427"/>
        <end position="445"/>
    </location>
</feature>
<gene>
    <name evidence="8" type="ORF">DHEL01_v200691</name>
</gene>
<feature type="domain" description="Major facilitator superfamily (MFS) profile" evidence="7">
    <location>
        <begin position="330"/>
        <end position="792"/>
    </location>
</feature>
<dbReference type="AlphaFoldDB" id="A0A2P5IEJ3"/>
<evidence type="ECO:0000256" key="1">
    <source>
        <dbReference type="ARBA" id="ARBA00004141"/>
    </source>
</evidence>
<dbReference type="CDD" id="cd17476">
    <property type="entry name" value="MFS_Amf1_MDR_like"/>
    <property type="match status" value="1"/>
</dbReference>
<feature type="region of interest" description="Disordered" evidence="5">
    <location>
        <begin position="279"/>
        <end position="317"/>
    </location>
</feature>
<feature type="transmembrane region" description="Helical" evidence="6">
    <location>
        <begin position="465"/>
        <end position="489"/>
    </location>
</feature>
<name>A0A2P5IEJ3_DIAHE</name>